<comment type="caution">
    <text evidence="3">The sequence shown here is derived from an EMBL/GenBank/DDBJ whole genome shotgun (WGS) entry which is preliminary data.</text>
</comment>
<organism evidence="3 4">
    <name type="scientific">Streptosporangium vulgare</name>
    <dbReference type="NCBI Taxonomy" id="46190"/>
    <lineage>
        <taxon>Bacteria</taxon>
        <taxon>Bacillati</taxon>
        <taxon>Actinomycetota</taxon>
        <taxon>Actinomycetes</taxon>
        <taxon>Streptosporangiales</taxon>
        <taxon>Streptosporangiaceae</taxon>
        <taxon>Streptosporangium</taxon>
    </lineage>
</organism>
<keyword evidence="2" id="KW-0472">Membrane</keyword>
<accession>A0ABV5TTR6</accession>
<keyword evidence="2" id="KW-1133">Transmembrane helix</keyword>
<protein>
    <submittedName>
        <fullName evidence="3">Uncharacterized protein</fullName>
    </submittedName>
</protein>
<keyword evidence="2" id="KW-0812">Transmembrane</keyword>
<evidence type="ECO:0000256" key="2">
    <source>
        <dbReference type="SAM" id="Phobius"/>
    </source>
</evidence>
<feature type="transmembrane region" description="Helical" evidence="2">
    <location>
        <begin position="163"/>
        <end position="184"/>
    </location>
</feature>
<feature type="transmembrane region" description="Helical" evidence="2">
    <location>
        <begin position="68"/>
        <end position="86"/>
    </location>
</feature>
<feature type="region of interest" description="Disordered" evidence="1">
    <location>
        <begin position="1"/>
        <end position="35"/>
    </location>
</feature>
<dbReference type="EMBL" id="JBHMBS010000121">
    <property type="protein sequence ID" value="MFB9682513.1"/>
    <property type="molecule type" value="Genomic_DNA"/>
</dbReference>
<name>A0ABV5TTR6_9ACTN</name>
<feature type="transmembrane region" description="Helical" evidence="2">
    <location>
        <begin position="122"/>
        <end position="142"/>
    </location>
</feature>
<sequence>MDTTSPAAAPVPSPSPAEIAQAPESARRRPSRPGTSRLRRALPAICAAALTCAALLLYGVSATDLARFTAYLTLCLTLPGTLIIRATYRGERTPAEEIALGTALGYALEILTYLPARAMGLPLLVLAWPTTVYTLFLAVPRLRRHFNPHPHPRTRPRTPAPAWWSWALALTCAYLTLLSIARFFRGHALSWPALGTASVDMPFHLALIGELKHHLPPTVPMVNGEPLLYHWFVYTHFAAASHITGIEPLVLLFRLGMLPMMFALIVLLAMIARRLTGS</sequence>
<feature type="transmembrane region" description="Helical" evidence="2">
    <location>
        <begin position="41"/>
        <end position="62"/>
    </location>
</feature>
<dbReference type="RefSeq" id="WP_386164199.1">
    <property type="nucleotide sequence ID" value="NZ_JBHMBS010000121.1"/>
</dbReference>
<reference evidence="3 4" key="1">
    <citation type="submission" date="2024-09" db="EMBL/GenBank/DDBJ databases">
        <authorList>
            <person name="Sun Q."/>
            <person name="Mori K."/>
        </authorList>
    </citation>
    <scope>NUCLEOTIDE SEQUENCE [LARGE SCALE GENOMIC DNA]</scope>
    <source>
        <strain evidence="3 4">JCM 3028</strain>
    </source>
</reference>
<evidence type="ECO:0000313" key="3">
    <source>
        <dbReference type="EMBL" id="MFB9682513.1"/>
    </source>
</evidence>
<feature type="non-terminal residue" evidence="3">
    <location>
        <position position="278"/>
    </location>
</feature>
<evidence type="ECO:0000256" key="1">
    <source>
        <dbReference type="SAM" id="MobiDB-lite"/>
    </source>
</evidence>
<evidence type="ECO:0000313" key="4">
    <source>
        <dbReference type="Proteomes" id="UP001589610"/>
    </source>
</evidence>
<gene>
    <name evidence="3" type="ORF">ACFFRH_44250</name>
</gene>
<feature type="transmembrane region" description="Helical" evidence="2">
    <location>
        <begin position="251"/>
        <end position="272"/>
    </location>
</feature>
<keyword evidence="4" id="KW-1185">Reference proteome</keyword>
<dbReference type="Proteomes" id="UP001589610">
    <property type="component" value="Unassembled WGS sequence"/>
</dbReference>
<proteinExistence type="predicted"/>